<protein>
    <submittedName>
        <fullName evidence="1">Phospholipase/carboxylesterase</fullName>
    </submittedName>
</protein>
<dbReference type="EMBL" id="SLWL01000003">
    <property type="protein sequence ID" value="TCO14764.1"/>
    <property type="molecule type" value="Genomic_DNA"/>
</dbReference>
<dbReference type="AlphaFoldDB" id="A0A4R2GWS0"/>
<reference evidence="1 2" key="1">
    <citation type="submission" date="2019-03" db="EMBL/GenBank/DDBJ databases">
        <title>Genomic Encyclopedia of Type Strains, Phase IV (KMG-IV): sequencing the most valuable type-strain genomes for metagenomic binning, comparative biology and taxonomic classification.</title>
        <authorList>
            <person name="Goeker M."/>
        </authorList>
    </citation>
    <scope>NUCLEOTIDE SEQUENCE [LARGE SCALE GENOMIC DNA]</scope>
    <source>
        <strain evidence="1 2">DSM 22958</strain>
    </source>
</reference>
<dbReference type="OrthoDB" id="9796570at2"/>
<sequence>MAGAVNTDFVHRFEPGAPQNGRPLLLLHGTGGDENDLVPLGRLLAPDAPLLSVRGKVLEGGARRFFRRFAEGMLDEDDLRFRADELADFIAAARDRHGLAAPVALGFSNGANIAAAMLLRRPGVLAGAALFRAMAPFTGSAFAPGEVARTPATHGGPVQALVVSGAMDPMVTPDNRQRLLRDLRAAGVDVRDETVLAGHGLVKADLDIAGPWLAEALKT</sequence>
<evidence type="ECO:0000313" key="1">
    <source>
        <dbReference type="EMBL" id="TCO14764.1"/>
    </source>
</evidence>
<dbReference type="Gene3D" id="3.40.50.1820">
    <property type="entry name" value="alpha/beta hydrolase"/>
    <property type="match status" value="1"/>
</dbReference>
<evidence type="ECO:0000313" key="2">
    <source>
        <dbReference type="Proteomes" id="UP000294881"/>
    </source>
</evidence>
<dbReference type="SUPFAM" id="SSF53474">
    <property type="entry name" value="alpha/beta-Hydrolases"/>
    <property type="match status" value="1"/>
</dbReference>
<accession>A0A4R2GWS0</accession>
<dbReference type="Proteomes" id="UP000294881">
    <property type="component" value="Unassembled WGS sequence"/>
</dbReference>
<dbReference type="RefSeq" id="WP_132004484.1">
    <property type="nucleotide sequence ID" value="NZ_JBHUNN010000002.1"/>
</dbReference>
<comment type="caution">
    <text evidence="1">The sequence shown here is derived from an EMBL/GenBank/DDBJ whole genome shotgun (WGS) entry which is preliminary data.</text>
</comment>
<dbReference type="InterPro" id="IPR029058">
    <property type="entry name" value="AB_hydrolase_fold"/>
</dbReference>
<gene>
    <name evidence="1" type="ORF">EV666_103273</name>
</gene>
<name>A0A4R2GWS0_9HYPH</name>
<proteinExistence type="predicted"/>
<organism evidence="1 2">
    <name type="scientific">Camelimonas lactis</name>
    <dbReference type="NCBI Taxonomy" id="659006"/>
    <lineage>
        <taxon>Bacteria</taxon>
        <taxon>Pseudomonadati</taxon>
        <taxon>Pseudomonadota</taxon>
        <taxon>Alphaproteobacteria</taxon>
        <taxon>Hyphomicrobiales</taxon>
        <taxon>Chelatococcaceae</taxon>
        <taxon>Camelimonas</taxon>
    </lineage>
</organism>
<keyword evidence="2" id="KW-1185">Reference proteome</keyword>